<dbReference type="Gene3D" id="2.170.130.10">
    <property type="entry name" value="TonB-dependent receptor, plug domain"/>
    <property type="match status" value="1"/>
</dbReference>
<dbReference type="PANTHER" id="PTHR32552">
    <property type="entry name" value="FERRICHROME IRON RECEPTOR-RELATED"/>
    <property type="match status" value="1"/>
</dbReference>
<keyword evidence="16" id="KW-1185">Reference proteome</keyword>
<dbReference type="PANTHER" id="PTHR32552:SF82">
    <property type="entry name" value="FCUA PROTEIN"/>
    <property type="match status" value="1"/>
</dbReference>
<comment type="subcellular location">
    <subcellularLocation>
        <location evidence="1 10">Cell outer membrane</location>
        <topology evidence="1 10">Multi-pass membrane protein</topology>
    </subcellularLocation>
</comment>
<dbReference type="EMBL" id="JAIGNO010000004">
    <property type="protein sequence ID" value="MBX7482464.1"/>
    <property type="molecule type" value="Genomic_DNA"/>
</dbReference>
<keyword evidence="7 10" id="KW-0472">Membrane</keyword>
<dbReference type="InterPro" id="IPR012910">
    <property type="entry name" value="Plug_dom"/>
</dbReference>
<dbReference type="Proteomes" id="UP000755104">
    <property type="component" value="Unassembled WGS sequence"/>
</dbReference>
<keyword evidence="3 10" id="KW-0813">Transport</keyword>
<reference evidence="15 16" key="1">
    <citation type="submission" date="2021-08" db="EMBL/GenBank/DDBJ databases">
        <title>Comparative Genomics Analysis of the Genus Qipengyuania Reveals Extensive Genetic Diversity and Metabolic Versatility, Including the Description of Fifteen Novel Species.</title>
        <authorList>
            <person name="Liu Y."/>
        </authorList>
    </citation>
    <scope>NUCLEOTIDE SEQUENCE [LARGE SCALE GENOMIC DNA]</scope>
    <source>
        <strain evidence="15 16">6D47A</strain>
    </source>
</reference>
<keyword evidence="6 11" id="KW-0798">TonB box</keyword>
<dbReference type="InterPro" id="IPR039426">
    <property type="entry name" value="TonB-dep_rcpt-like"/>
</dbReference>
<evidence type="ECO:0000256" key="1">
    <source>
        <dbReference type="ARBA" id="ARBA00004571"/>
    </source>
</evidence>
<evidence type="ECO:0000256" key="10">
    <source>
        <dbReference type="PROSITE-ProRule" id="PRU01360"/>
    </source>
</evidence>
<evidence type="ECO:0000256" key="9">
    <source>
        <dbReference type="ARBA" id="ARBA00023237"/>
    </source>
</evidence>
<feature type="chain" id="PRO_5046938057" evidence="12">
    <location>
        <begin position="24"/>
        <end position="728"/>
    </location>
</feature>
<dbReference type="Gene3D" id="2.40.170.20">
    <property type="entry name" value="TonB-dependent receptor, beta-barrel domain"/>
    <property type="match status" value="1"/>
</dbReference>
<comment type="similarity">
    <text evidence="2 10 11">Belongs to the TonB-dependent receptor family.</text>
</comment>
<evidence type="ECO:0000256" key="5">
    <source>
        <dbReference type="ARBA" id="ARBA00022692"/>
    </source>
</evidence>
<evidence type="ECO:0000256" key="11">
    <source>
        <dbReference type="RuleBase" id="RU003357"/>
    </source>
</evidence>
<protein>
    <submittedName>
        <fullName evidence="15">TonB-dependent receptor</fullName>
    </submittedName>
</protein>
<evidence type="ECO:0000256" key="2">
    <source>
        <dbReference type="ARBA" id="ARBA00009810"/>
    </source>
</evidence>
<dbReference type="InterPro" id="IPR036942">
    <property type="entry name" value="Beta-barrel_TonB_sf"/>
</dbReference>
<feature type="domain" description="TonB-dependent receptor-like beta-barrel" evidence="13">
    <location>
        <begin position="234"/>
        <end position="691"/>
    </location>
</feature>
<evidence type="ECO:0000259" key="14">
    <source>
        <dbReference type="Pfam" id="PF07715"/>
    </source>
</evidence>
<dbReference type="PROSITE" id="PS52016">
    <property type="entry name" value="TONB_DEPENDENT_REC_3"/>
    <property type="match status" value="1"/>
</dbReference>
<dbReference type="InterPro" id="IPR010105">
    <property type="entry name" value="TonB_sidphr_rcpt"/>
</dbReference>
<dbReference type="SUPFAM" id="SSF56935">
    <property type="entry name" value="Porins"/>
    <property type="match status" value="1"/>
</dbReference>
<dbReference type="CDD" id="cd01347">
    <property type="entry name" value="ligand_gated_channel"/>
    <property type="match status" value="1"/>
</dbReference>
<feature type="domain" description="TonB-dependent receptor plug" evidence="14">
    <location>
        <begin position="59"/>
        <end position="156"/>
    </location>
</feature>
<accession>A0ABS7J8S5</accession>
<evidence type="ECO:0000313" key="15">
    <source>
        <dbReference type="EMBL" id="MBX7482464.1"/>
    </source>
</evidence>
<comment type="caution">
    <text evidence="15">The sequence shown here is derived from an EMBL/GenBank/DDBJ whole genome shotgun (WGS) entry which is preliminary data.</text>
</comment>
<evidence type="ECO:0000313" key="16">
    <source>
        <dbReference type="Proteomes" id="UP000755104"/>
    </source>
</evidence>
<evidence type="ECO:0000256" key="7">
    <source>
        <dbReference type="ARBA" id="ARBA00023136"/>
    </source>
</evidence>
<name>A0ABS7J8S5_9SPHN</name>
<keyword evidence="4 10" id="KW-1134">Transmembrane beta strand</keyword>
<dbReference type="RefSeq" id="WP_221557733.1">
    <property type="nucleotide sequence ID" value="NZ_JAIGNO010000004.1"/>
</dbReference>
<dbReference type="InterPro" id="IPR000531">
    <property type="entry name" value="Beta-barrel_TonB"/>
</dbReference>
<evidence type="ECO:0000256" key="4">
    <source>
        <dbReference type="ARBA" id="ARBA00022452"/>
    </source>
</evidence>
<keyword evidence="12" id="KW-0732">Signal</keyword>
<evidence type="ECO:0000256" key="12">
    <source>
        <dbReference type="SAM" id="SignalP"/>
    </source>
</evidence>
<evidence type="ECO:0000256" key="3">
    <source>
        <dbReference type="ARBA" id="ARBA00022448"/>
    </source>
</evidence>
<dbReference type="InterPro" id="IPR037066">
    <property type="entry name" value="Plug_dom_sf"/>
</dbReference>
<keyword evidence="9 10" id="KW-0998">Cell outer membrane</keyword>
<keyword evidence="5 10" id="KW-0812">Transmembrane</keyword>
<feature type="signal peptide" evidence="12">
    <location>
        <begin position="1"/>
        <end position="23"/>
    </location>
</feature>
<dbReference type="NCBIfam" id="TIGR01783">
    <property type="entry name" value="TonB-siderophor"/>
    <property type="match status" value="1"/>
</dbReference>
<evidence type="ECO:0000259" key="13">
    <source>
        <dbReference type="Pfam" id="PF00593"/>
    </source>
</evidence>
<proteinExistence type="inferred from homology"/>
<dbReference type="Pfam" id="PF00593">
    <property type="entry name" value="TonB_dep_Rec_b-barrel"/>
    <property type="match status" value="1"/>
</dbReference>
<dbReference type="Pfam" id="PF07715">
    <property type="entry name" value="Plug"/>
    <property type="match status" value="1"/>
</dbReference>
<evidence type="ECO:0000256" key="6">
    <source>
        <dbReference type="ARBA" id="ARBA00023077"/>
    </source>
</evidence>
<sequence>MKVNCLQLSALAIAAALATPAHAQDDTSDNVIVVTAQRENQTEVIAGGSLGVLGDKDALDVPFVVRTFDESLILNQQPLTLGEVLENDPSIRTTYAFGNAAEQFVIRGFPLFGDDIGMNGLYGITPRQLVAPELYSGVQVLNGANAFLNGAAPGGTGIGGNVSLQLKRAGDRPLSRLTASYLSNSHVGGSADFARRFGADGQFGVRVNGAYRSGDVAVDEEFRRTMVGGASFDWSTDNLRVTLDGAYQRYEVDRLRPQVVIRNGVIPEVPEADLNYGPSFASTELRDIFGLARIEYDVADNAMIYVTGGALDGNEEGTYAGITVSDAATGAATISPSIIPARINNEAVEAGLRVKLGEAVTHEFNFGGNMNWQQFRTAFDFRSAYATNLYDPIDAPLPLTSTFASGDLDNPNLSSRSVQLSAFASDTIGFWGDRILLTGGLRMQEITQKSYNVANGDLTSRLSTAAITPVIGLVVKPYNLISLFANRIEGLKPGARAPVSGIDPDNPDAGQLPVSNGGQALAPARSVQYEVGGKIGFDRLQASLALYTIKQPSTFLALDPDRPGQLRFGRYGEQRNRGIELFVTAQPFDGLRLIGGGSVVDAKLKRTPGGVNEGNDALGVPDYTLNANVEWDLPFMPGLTLTGRVIHTGEQAANVTNTSYLDDWTTLDLGARYVLAAGGAPVTLRFGVDNVTDERFWSSSYSAFASGDTARLLQGRPRTFRGSVSVDF</sequence>
<gene>
    <name evidence="15" type="ORF">K3174_07970</name>
</gene>
<organism evidence="15 16">
    <name type="scientific">Qipengyuania qiaonensis</name>
    <dbReference type="NCBI Taxonomy" id="2867240"/>
    <lineage>
        <taxon>Bacteria</taxon>
        <taxon>Pseudomonadati</taxon>
        <taxon>Pseudomonadota</taxon>
        <taxon>Alphaproteobacteria</taxon>
        <taxon>Sphingomonadales</taxon>
        <taxon>Erythrobacteraceae</taxon>
        <taxon>Qipengyuania</taxon>
    </lineage>
</organism>
<evidence type="ECO:0000256" key="8">
    <source>
        <dbReference type="ARBA" id="ARBA00023170"/>
    </source>
</evidence>
<keyword evidence="8 15" id="KW-0675">Receptor</keyword>